<proteinExistence type="predicted"/>
<name>A0A2G9RMA1_AQUCT</name>
<organism evidence="1 2">
    <name type="scientific">Aquarana catesbeiana</name>
    <name type="common">American bullfrog</name>
    <name type="synonym">Rana catesbeiana</name>
    <dbReference type="NCBI Taxonomy" id="8400"/>
    <lineage>
        <taxon>Eukaryota</taxon>
        <taxon>Metazoa</taxon>
        <taxon>Chordata</taxon>
        <taxon>Craniata</taxon>
        <taxon>Vertebrata</taxon>
        <taxon>Euteleostomi</taxon>
        <taxon>Amphibia</taxon>
        <taxon>Batrachia</taxon>
        <taxon>Anura</taxon>
        <taxon>Neobatrachia</taxon>
        <taxon>Ranoidea</taxon>
        <taxon>Ranidae</taxon>
        <taxon>Aquarana</taxon>
    </lineage>
</organism>
<dbReference type="OrthoDB" id="416585at2759"/>
<evidence type="ECO:0000313" key="1">
    <source>
        <dbReference type="EMBL" id="PIO28997.1"/>
    </source>
</evidence>
<reference evidence="2" key="1">
    <citation type="journal article" date="2017" name="Nat. Commun.">
        <title>The North American bullfrog draft genome provides insight into hormonal regulation of long noncoding RNA.</title>
        <authorList>
            <person name="Hammond S.A."/>
            <person name="Warren R.L."/>
            <person name="Vandervalk B.P."/>
            <person name="Kucuk E."/>
            <person name="Khan H."/>
            <person name="Gibb E.A."/>
            <person name="Pandoh P."/>
            <person name="Kirk H."/>
            <person name="Zhao Y."/>
            <person name="Jones M."/>
            <person name="Mungall A.J."/>
            <person name="Coope R."/>
            <person name="Pleasance S."/>
            <person name="Moore R.A."/>
            <person name="Holt R.A."/>
            <person name="Round J.M."/>
            <person name="Ohora S."/>
            <person name="Walle B.V."/>
            <person name="Veldhoen N."/>
            <person name="Helbing C.C."/>
            <person name="Birol I."/>
        </authorList>
    </citation>
    <scope>NUCLEOTIDE SEQUENCE [LARGE SCALE GENOMIC DNA]</scope>
</reference>
<gene>
    <name evidence="1" type="ORF">AB205_0014790</name>
</gene>
<evidence type="ECO:0000313" key="2">
    <source>
        <dbReference type="Proteomes" id="UP000228934"/>
    </source>
</evidence>
<dbReference type="EMBL" id="KV937237">
    <property type="protein sequence ID" value="PIO28997.1"/>
    <property type="molecule type" value="Genomic_DNA"/>
</dbReference>
<accession>A0A2G9RMA1</accession>
<keyword evidence="2" id="KW-1185">Reference proteome</keyword>
<dbReference type="AlphaFoldDB" id="A0A2G9RMA1"/>
<protein>
    <submittedName>
        <fullName evidence="1">Uncharacterized protein</fullName>
    </submittedName>
</protein>
<sequence length="44" mass="4949">MDGYCKLAIIEKARCCPSGVISAEQFQKLFDELDKDPVRQVSCI</sequence>
<dbReference type="Proteomes" id="UP000228934">
    <property type="component" value="Unassembled WGS sequence"/>
</dbReference>